<dbReference type="Gene3D" id="3.30.70.330">
    <property type="match status" value="1"/>
</dbReference>
<feature type="compositionally biased region" description="Polar residues" evidence="1">
    <location>
        <begin position="100"/>
        <end position="116"/>
    </location>
</feature>
<proteinExistence type="predicted"/>
<organism evidence="2 3">
    <name type="scientific">Trichoplax adhaerens</name>
    <name type="common">Trichoplax reptans</name>
    <dbReference type="NCBI Taxonomy" id="10228"/>
    <lineage>
        <taxon>Eukaryota</taxon>
        <taxon>Metazoa</taxon>
        <taxon>Placozoa</taxon>
        <taxon>Uniplacotomia</taxon>
        <taxon>Trichoplacea</taxon>
        <taxon>Trichoplacidae</taxon>
        <taxon>Trichoplax</taxon>
    </lineage>
</organism>
<name>B3S0E9_TRIAD</name>
<feature type="region of interest" description="Disordered" evidence="1">
    <location>
        <begin position="93"/>
        <end position="116"/>
    </location>
</feature>
<dbReference type="InterPro" id="IPR012677">
    <property type="entry name" value="Nucleotide-bd_a/b_plait_sf"/>
</dbReference>
<dbReference type="Proteomes" id="UP000009022">
    <property type="component" value="Unassembled WGS sequence"/>
</dbReference>
<dbReference type="CTD" id="6754364"/>
<gene>
    <name evidence="2" type="ORF">TRIADDRAFT_57025</name>
</gene>
<dbReference type="GeneID" id="6754364"/>
<reference evidence="2 3" key="1">
    <citation type="journal article" date="2008" name="Nature">
        <title>The Trichoplax genome and the nature of placozoans.</title>
        <authorList>
            <person name="Srivastava M."/>
            <person name="Begovic E."/>
            <person name="Chapman J."/>
            <person name="Putnam N.H."/>
            <person name="Hellsten U."/>
            <person name="Kawashima T."/>
            <person name="Kuo A."/>
            <person name="Mitros T."/>
            <person name="Salamov A."/>
            <person name="Carpenter M.L."/>
            <person name="Signorovitch A.Y."/>
            <person name="Moreno M.A."/>
            <person name="Kamm K."/>
            <person name="Grimwood J."/>
            <person name="Schmutz J."/>
            <person name="Shapiro H."/>
            <person name="Grigoriev I.V."/>
            <person name="Buss L.W."/>
            <person name="Schierwater B."/>
            <person name="Dellaporta S.L."/>
            <person name="Rokhsar D.S."/>
        </authorList>
    </citation>
    <scope>NUCLEOTIDE SEQUENCE [LARGE SCALE GENOMIC DNA]</scope>
    <source>
        <strain evidence="2 3">Grell-BS-1999</strain>
    </source>
</reference>
<dbReference type="GO" id="GO:0003676">
    <property type="term" value="F:nucleic acid binding"/>
    <property type="evidence" value="ECO:0007669"/>
    <property type="project" value="InterPro"/>
</dbReference>
<dbReference type="SUPFAM" id="SSF54928">
    <property type="entry name" value="RNA-binding domain, RBD"/>
    <property type="match status" value="1"/>
</dbReference>
<accession>B3S0E9</accession>
<feature type="region of interest" description="Disordered" evidence="1">
    <location>
        <begin position="215"/>
        <end position="286"/>
    </location>
</feature>
<evidence type="ECO:0008006" key="4">
    <source>
        <dbReference type="Google" id="ProtNLM"/>
    </source>
</evidence>
<dbReference type="InParanoid" id="B3S0E9"/>
<dbReference type="EMBL" id="DS985246">
    <property type="protein sequence ID" value="EDV24003.1"/>
    <property type="molecule type" value="Genomic_DNA"/>
</dbReference>
<sequence>MASTSSKSKKDVLPEYFSINNYDYRIGSICDAVFPQNNKKKAKAKRTSLAKLFDDSNKSKKVTVEFLDPPTSKYDQMHAKQLKVSDDFAAAKNKEHVSKDANQQAEKQQNVTKTPSDSNFEKVNIWLLFSLLLNQICRKRQHLSNVQDESLRDHFHSCGEVETIRIIRDPKTGMGKVPTADVHLPNIYYLQSNESLIMALKLHGSAFNKTNNLRVFRSSKQPTSKKKTQGPFKFSGESSSKKHAQQAAKLRIKRKEKRKNLKKQKQDIKRNVKPKKTRLQSVHNKN</sequence>
<dbReference type="KEGG" id="tad:TRIADDRAFT_57025"/>
<keyword evidence="3" id="KW-1185">Reference proteome</keyword>
<evidence type="ECO:0000256" key="1">
    <source>
        <dbReference type="SAM" id="MobiDB-lite"/>
    </source>
</evidence>
<dbReference type="InterPro" id="IPR035979">
    <property type="entry name" value="RBD_domain_sf"/>
</dbReference>
<feature type="compositionally biased region" description="Basic residues" evidence="1">
    <location>
        <begin position="271"/>
        <end position="286"/>
    </location>
</feature>
<protein>
    <recommendedName>
        <fullName evidence="4">RRM domain-containing protein</fullName>
    </recommendedName>
</protein>
<feature type="compositionally biased region" description="Basic residues" evidence="1">
    <location>
        <begin position="250"/>
        <end position="263"/>
    </location>
</feature>
<evidence type="ECO:0000313" key="3">
    <source>
        <dbReference type="Proteomes" id="UP000009022"/>
    </source>
</evidence>
<dbReference type="RefSeq" id="XP_002113529.1">
    <property type="nucleotide sequence ID" value="XM_002113493.1"/>
</dbReference>
<dbReference type="HOGENOM" id="CLU_974278_0_0_1"/>
<evidence type="ECO:0000313" key="2">
    <source>
        <dbReference type="EMBL" id="EDV24003.1"/>
    </source>
</evidence>
<dbReference type="OrthoDB" id="442677at2759"/>
<dbReference type="AlphaFoldDB" id="B3S0E9"/>